<dbReference type="SUPFAM" id="SSF55653">
    <property type="entry name" value="Ribosomal protein L9 C-domain"/>
    <property type="match status" value="1"/>
</dbReference>
<evidence type="ECO:0000256" key="6">
    <source>
        <dbReference type="ARBA" id="ARBA00035292"/>
    </source>
</evidence>
<dbReference type="GO" id="GO:0019843">
    <property type="term" value="F:rRNA binding"/>
    <property type="evidence" value="ECO:0007669"/>
    <property type="project" value="UniProtKB-KW"/>
</dbReference>
<dbReference type="PANTHER" id="PTHR21368">
    <property type="entry name" value="50S RIBOSOMAL PROTEIN L9"/>
    <property type="match status" value="1"/>
</dbReference>
<dbReference type="Pfam" id="PF01281">
    <property type="entry name" value="Ribosomal_L9_N"/>
    <property type="match status" value="1"/>
</dbReference>
<dbReference type="InterPro" id="IPR036791">
    <property type="entry name" value="Ribosomal_bL9_C_sf"/>
</dbReference>
<dbReference type="InterPro" id="IPR020070">
    <property type="entry name" value="Ribosomal_bL9_N"/>
</dbReference>
<organism evidence="10 11">
    <name type="scientific">Candidatus Thiodiazotropha taylori</name>
    <dbReference type="NCBI Taxonomy" id="2792791"/>
    <lineage>
        <taxon>Bacteria</taxon>
        <taxon>Pseudomonadati</taxon>
        <taxon>Pseudomonadota</taxon>
        <taxon>Gammaproteobacteria</taxon>
        <taxon>Chromatiales</taxon>
        <taxon>Sedimenticolaceae</taxon>
        <taxon>Candidatus Thiodiazotropha</taxon>
    </lineage>
</organism>
<comment type="similarity">
    <text evidence="1">Belongs to the bacterial ribosomal protein bL9 family.</text>
</comment>
<protein>
    <recommendedName>
        <fullName evidence="6">Large ribosomal subunit protein bL9</fullName>
    </recommendedName>
    <alternativeName>
        <fullName evidence="7">50S ribosomal protein L9</fullName>
    </alternativeName>
</protein>
<dbReference type="GO" id="GO:0006412">
    <property type="term" value="P:translation"/>
    <property type="evidence" value="ECO:0007669"/>
    <property type="project" value="InterPro"/>
</dbReference>
<evidence type="ECO:0000259" key="9">
    <source>
        <dbReference type="PROSITE" id="PS00651"/>
    </source>
</evidence>
<evidence type="ECO:0000313" key="10">
    <source>
        <dbReference type="EMBL" id="MCG7948618.1"/>
    </source>
</evidence>
<keyword evidence="8" id="KW-0175">Coiled coil</keyword>
<evidence type="ECO:0000256" key="8">
    <source>
        <dbReference type="SAM" id="Coils"/>
    </source>
</evidence>
<comment type="caution">
    <text evidence="10">The sequence shown here is derived from an EMBL/GenBank/DDBJ whole genome shotgun (WGS) entry which is preliminary data.</text>
</comment>
<dbReference type="InterPro" id="IPR020069">
    <property type="entry name" value="Ribosomal_bL9_C"/>
</dbReference>
<keyword evidence="2" id="KW-0699">rRNA-binding</keyword>
<dbReference type="PROSITE" id="PS00651">
    <property type="entry name" value="RIBOSOMAL_L9"/>
    <property type="match status" value="1"/>
</dbReference>
<keyword evidence="3" id="KW-0694">RNA-binding</keyword>
<dbReference type="GO" id="GO:0005840">
    <property type="term" value="C:ribosome"/>
    <property type="evidence" value="ECO:0007669"/>
    <property type="project" value="UniProtKB-KW"/>
</dbReference>
<evidence type="ECO:0000256" key="4">
    <source>
        <dbReference type="ARBA" id="ARBA00022980"/>
    </source>
</evidence>
<dbReference type="SUPFAM" id="SSF55658">
    <property type="entry name" value="L9 N-domain-like"/>
    <property type="match status" value="1"/>
</dbReference>
<keyword evidence="5" id="KW-0687">Ribonucleoprotein</keyword>
<dbReference type="InterPro" id="IPR020594">
    <property type="entry name" value="Ribosomal_bL9_bac/chp"/>
</dbReference>
<evidence type="ECO:0000256" key="3">
    <source>
        <dbReference type="ARBA" id="ARBA00022884"/>
    </source>
</evidence>
<dbReference type="InterPro" id="IPR009027">
    <property type="entry name" value="Ribosomal_bL9/RNase_H1_N"/>
</dbReference>
<feature type="coiled-coil region" evidence="8">
    <location>
        <begin position="37"/>
        <end position="75"/>
    </location>
</feature>
<dbReference type="AlphaFoldDB" id="A0A9E4T5T1"/>
<proteinExistence type="inferred from homology"/>
<reference evidence="10" key="1">
    <citation type="journal article" date="2021" name="Proc. Natl. Acad. Sci. U.S.A.">
        <title>Global biogeography of chemosynthetic symbionts reveals both localized and globally distributed symbiont groups. .</title>
        <authorList>
            <person name="Osvatic J.T."/>
            <person name="Wilkins L.G.E."/>
            <person name="Leibrecht L."/>
            <person name="Leray M."/>
            <person name="Zauner S."/>
            <person name="Polzin J."/>
            <person name="Camacho Y."/>
            <person name="Gros O."/>
            <person name="van Gils J.A."/>
            <person name="Eisen J.A."/>
            <person name="Petersen J.M."/>
            <person name="Yuen B."/>
        </authorList>
    </citation>
    <scope>NUCLEOTIDE SEQUENCE</scope>
    <source>
        <strain evidence="10">MAGclacostrist064TRANS</strain>
    </source>
</reference>
<dbReference type="InterPro" id="IPR036935">
    <property type="entry name" value="Ribosomal_bL9_N_sf"/>
</dbReference>
<feature type="non-terminal residue" evidence="10">
    <location>
        <position position="114"/>
    </location>
</feature>
<evidence type="ECO:0000256" key="7">
    <source>
        <dbReference type="ARBA" id="ARBA00035456"/>
    </source>
</evidence>
<accession>A0A9E4T5T1</accession>
<dbReference type="InterPro" id="IPR000244">
    <property type="entry name" value="Ribosomal_bL9"/>
</dbReference>
<dbReference type="Proteomes" id="UP000886667">
    <property type="component" value="Unassembled WGS sequence"/>
</dbReference>
<dbReference type="NCBIfam" id="TIGR00158">
    <property type="entry name" value="L9"/>
    <property type="match status" value="1"/>
</dbReference>
<name>A0A9E4T5T1_9GAMM</name>
<dbReference type="GO" id="GO:1990904">
    <property type="term" value="C:ribonucleoprotein complex"/>
    <property type="evidence" value="ECO:0007669"/>
    <property type="project" value="UniProtKB-KW"/>
</dbReference>
<dbReference type="GO" id="GO:0003735">
    <property type="term" value="F:structural constituent of ribosome"/>
    <property type="evidence" value="ECO:0007669"/>
    <property type="project" value="InterPro"/>
</dbReference>
<sequence length="114" mass="12495">MEIILLQKVDNLGDLGEKVNVKSGYGRNFLIPSGKAIPATEENLKVFEQRRAELEKEAQEKLQAAESRKAKLDDMEVSITCKAGDEGRLFGSVGTSDIAKVSISTGKCFLLNKH</sequence>
<evidence type="ECO:0000256" key="2">
    <source>
        <dbReference type="ARBA" id="ARBA00022730"/>
    </source>
</evidence>
<dbReference type="Pfam" id="PF03948">
    <property type="entry name" value="Ribosomal_L9_C"/>
    <property type="match status" value="1"/>
</dbReference>
<evidence type="ECO:0000256" key="5">
    <source>
        <dbReference type="ARBA" id="ARBA00023274"/>
    </source>
</evidence>
<gene>
    <name evidence="10" type="primary">rplI</name>
    <name evidence="10" type="ORF">JAZ07_19940</name>
</gene>
<keyword evidence="4 10" id="KW-0689">Ribosomal protein</keyword>
<dbReference type="Gene3D" id="3.10.430.100">
    <property type="entry name" value="Ribosomal protein L9, C-terminal domain"/>
    <property type="match status" value="1"/>
</dbReference>
<dbReference type="Gene3D" id="3.40.5.10">
    <property type="entry name" value="Ribosomal protein L9, N-terminal domain"/>
    <property type="match status" value="1"/>
</dbReference>
<evidence type="ECO:0000313" key="11">
    <source>
        <dbReference type="Proteomes" id="UP000886667"/>
    </source>
</evidence>
<evidence type="ECO:0000256" key="1">
    <source>
        <dbReference type="ARBA" id="ARBA00010605"/>
    </source>
</evidence>
<dbReference type="EMBL" id="JAEPCM010000747">
    <property type="protein sequence ID" value="MCG7948618.1"/>
    <property type="molecule type" value="Genomic_DNA"/>
</dbReference>
<feature type="domain" description="Ribosomal protein L9" evidence="9">
    <location>
        <begin position="13"/>
        <end position="40"/>
    </location>
</feature>